<feature type="transmembrane region" description="Helical" evidence="7">
    <location>
        <begin position="152"/>
        <end position="171"/>
    </location>
</feature>
<comment type="subcellular location">
    <subcellularLocation>
        <location evidence="1 7">Cell membrane</location>
        <topology evidence="1 7">Multi-pass membrane protein</topology>
    </subcellularLocation>
</comment>
<keyword evidence="10" id="KW-1185">Reference proteome</keyword>
<evidence type="ECO:0000256" key="1">
    <source>
        <dbReference type="ARBA" id="ARBA00004651"/>
    </source>
</evidence>
<dbReference type="KEGG" id="arca:HC352_05220"/>
<dbReference type="GO" id="GO:0005886">
    <property type="term" value="C:plasma membrane"/>
    <property type="evidence" value="ECO:0007669"/>
    <property type="project" value="UniProtKB-SubCell"/>
</dbReference>
<feature type="domain" description="ABC transmembrane type-1" evidence="8">
    <location>
        <begin position="81"/>
        <end position="273"/>
    </location>
</feature>
<evidence type="ECO:0000256" key="6">
    <source>
        <dbReference type="ARBA" id="ARBA00023136"/>
    </source>
</evidence>
<dbReference type="PANTHER" id="PTHR43744:SF8">
    <property type="entry name" value="SN-GLYCEROL-3-PHOSPHATE TRANSPORT SYSTEM PERMEASE PROTEIN UGPE"/>
    <property type="match status" value="1"/>
</dbReference>
<evidence type="ECO:0000256" key="7">
    <source>
        <dbReference type="RuleBase" id="RU363032"/>
    </source>
</evidence>
<protein>
    <submittedName>
        <fullName evidence="9">Carbohydrate ABC transporter permease</fullName>
    </submittedName>
</protein>
<name>A0A6H2ELL6_9ACTO</name>
<feature type="transmembrane region" description="Helical" evidence="7">
    <location>
        <begin position="111"/>
        <end position="132"/>
    </location>
</feature>
<comment type="similarity">
    <text evidence="7">Belongs to the binding-protein-dependent transport system permease family.</text>
</comment>
<keyword evidence="5 7" id="KW-1133">Transmembrane helix</keyword>
<keyword evidence="4 7" id="KW-0812">Transmembrane</keyword>
<evidence type="ECO:0000313" key="10">
    <source>
        <dbReference type="Proteomes" id="UP000502298"/>
    </source>
</evidence>
<keyword evidence="2 7" id="KW-0813">Transport</keyword>
<dbReference type="Proteomes" id="UP000502298">
    <property type="component" value="Chromosome"/>
</dbReference>
<evidence type="ECO:0000313" key="9">
    <source>
        <dbReference type="EMBL" id="QJC21961.1"/>
    </source>
</evidence>
<evidence type="ECO:0000256" key="2">
    <source>
        <dbReference type="ARBA" id="ARBA00022448"/>
    </source>
</evidence>
<sequence length="288" mass="31302">MRRVSGRLKHEKLISGEVVGISPSSFLTVVFLGPLFFIVVNSFKAKFAISGDPFSIPVGDDLVGLSNYVTGLVLSGTTSAILWSFVITITSVVVIVFFSSMTAYYIVRVKAWWTTLLYFVFVFSMVIPFQMVMFPTVKIADSLSLANPAGMVVLYLGFGAGLSVFMFVGFIKAIPVEIEEAVAIDGCSPLLVYFKVVLPMLKPTSITVAILNAMWVWNDFLLPSLVLGPSSEYRTIPIVVQFLVGSNGNRDMGALMAMLVLAIVPIVLFYVFAQKYIIEGVSAGAVKG</sequence>
<reference evidence="9 10" key="1">
    <citation type="submission" date="2020-03" db="EMBL/GenBank/DDBJ databases">
        <title>Complete genome of Arcanobacterium buesumensis sp. nov. strain 2701.</title>
        <authorList>
            <person name="Borowiak M."/>
            <person name="Alssahen M."/>
            <person name="Laemmler C."/>
            <person name="Malorny B."/>
            <person name="Hassan A."/>
            <person name="Prenger-Berninghoff E."/>
            <person name="Ploetz M."/>
            <person name="Abdulmawjood A."/>
        </authorList>
    </citation>
    <scope>NUCLEOTIDE SEQUENCE [LARGE SCALE GENOMIC DNA]</scope>
    <source>
        <strain evidence="9 10">2701</strain>
    </source>
</reference>
<feature type="transmembrane region" description="Helical" evidence="7">
    <location>
        <begin position="192"/>
        <end position="217"/>
    </location>
</feature>
<dbReference type="SUPFAM" id="SSF161098">
    <property type="entry name" value="MetI-like"/>
    <property type="match status" value="1"/>
</dbReference>
<feature type="transmembrane region" description="Helical" evidence="7">
    <location>
        <begin position="252"/>
        <end position="273"/>
    </location>
</feature>
<feature type="transmembrane region" description="Helical" evidence="7">
    <location>
        <begin position="21"/>
        <end position="40"/>
    </location>
</feature>
<dbReference type="EMBL" id="CP050804">
    <property type="protein sequence ID" value="QJC21961.1"/>
    <property type="molecule type" value="Genomic_DNA"/>
</dbReference>
<evidence type="ECO:0000259" key="8">
    <source>
        <dbReference type="PROSITE" id="PS50928"/>
    </source>
</evidence>
<dbReference type="GO" id="GO:0055085">
    <property type="term" value="P:transmembrane transport"/>
    <property type="evidence" value="ECO:0007669"/>
    <property type="project" value="InterPro"/>
</dbReference>
<keyword evidence="6 7" id="KW-0472">Membrane</keyword>
<evidence type="ECO:0000256" key="4">
    <source>
        <dbReference type="ARBA" id="ARBA00022692"/>
    </source>
</evidence>
<dbReference type="AlphaFoldDB" id="A0A6H2ELL6"/>
<accession>A0A6H2ELL6</accession>
<dbReference type="InterPro" id="IPR035906">
    <property type="entry name" value="MetI-like_sf"/>
</dbReference>
<dbReference type="PROSITE" id="PS50928">
    <property type="entry name" value="ABC_TM1"/>
    <property type="match status" value="1"/>
</dbReference>
<feature type="transmembrane region" description="Helical" evidence="7">
    <location>
        <begin position="80"/>
        <end position="99"/>
    </location>
</feature>
<organism evidence="9 10">
    <name type="scientific">Arcanobacterium buesumense</name>
    <dbReference type="NCBI Taxonomy" id="2722751"/>
    <lineage>
        <taxon>Bacteria</taxon>
        <taxon>Bacillati</taxon>
        <taxon>Actinomycetota</taxon>
        <taxon>Actinomycetes</taxon>
        <taxon>Actinomycetales</taxon>
        <taxon>Actinomycetaceae</taxon>
        <taxon>Arcanobacterium</taxon>
    </lineage>
</organism>
<dbReference type="Pfam" id="PF00528">
    <property type="entry name" value="BPD_transp_1"/>
    <property type="match status" value="1"/>
</dbReference>
<proteinExistence type="inferred from homology"/>
<keyword evidence="3" id="KW-1003">Cell membrane</keyword>
<dbReference type="Gene3D" id="1.10.3720.10">
    <property type="entry name" value="MetI-like"/>
    <property type="match status" value="1"/>
</dbReference>
<dbReference type="CDD" id="cd06261">
    <property type="entry name" value="TM_PBP2"/>
    <property type="match status" value="1"/>
</dbReference>
<evidence type="ECO:0000256" key="5">
    <source>
        <dbReference type="ARBA" id="ARBA00022989"/>
    </source>
</evidence>
<evidence type="ECO:0000256" key="3">
    <source>
        <dbReference type="ARBA" id="ARBA00022475"/>
    </source>
</evidence>
<dbReference type="InterPro" id="IPR000515">
    <property type="entry name" value="MetI-like"/>
</dbReference>
<gene>
    <name evidence="9" type="ORF">HC352_05220</name>
</gene>
<dbReference type="PANTHER" id="PTHR43744">
    <property type="entry name" value="ABC TRANSPORTER PERMEASE PROTEIN MG189-RELATED-RELATED"/>
    <property type="match status" value="1"/>
</dbReference>